<gene>
    <name evidence="1" type="ORF">GSTUAT00009129001</name>
</gene>
<accession>A0A292PHW5</accession>
<proteinExistence type="predicted"/>
<protein>
    <recommendedName>
        <fullName evidence="3">hAT-like transposase RNase-H fold domain-containing protein</fullName>
    </recommendedName>
</protein>
<keyword evidence="2" id="KW-1185">Reference proteome</keyword>
<name>A0A292PHW5_9PEZI</name>
<organism evidence="1 2">
    <name type="scientific">Tuber aestivum</name>
    <name type="common">summer truffle</name>
    <dbReference type="NCBI Taxonomy" id="59557"/>
    <lineage>
        <taxon>Eukaryota</taxon>
        <taxon>Fungi</taxon>
        <taxon>Dikarya</taxon>
        <taxon>Ascomycota</taxon>
        <taxon>Pezizomycotina</taxon>
        <taxon>Pezizomycetes</taxon>
        <taxon>Pezizales</taxon>
        <taxon>Tuberaceae</taxon>
        <taxon>Tuber</taxon>
    </lineage>
</organism>
<evidence type="ECO:0000313" key="2">
    <source>
        <dbReference type="Proteomes" id="UP001412239"/>
    </source>
</evidence>
<dbReference type="EMBL" id="LN891346">
    <property type="protein sequence ID" value="CUS06789.1"/>
    <property type="molecule type" value="Genomic_DNA"/>
</dbReference>
<dbReference type="SUPFAM" id="SSF53098">
    <property type="entry name" value="Ribonuclease H-like"/>
    <property type="match status" value="1"/>
</dbReference>
<sequence length="126" mass="14246">MDNLGENKYVLLALRYVKGSHSGINQGNLVWTIFTAYDINKLVGYFILDNASNNLSCFDHLSIQFNLALEGTGQLFKTLSRYIRCFGHVLNLVVRVLWYGKKSLHLGVNTGEKKAIVAENHAVDEW</sequence>
<dbReference type="AlphaFoldDB" id="A0A292PHW5"/>
<dbReference type="InterPro" id="IPR012337">
    <property type="entry name" value="RNaseH-like_sf"/>
</dbReference>
<dbReference type="Proteomes" id="UP001412239">
    <property type="component" value="Unassembled WGS sequence"/>
</dbReference>
<reference evidence="1" key="1">
    <citation type="submission" date="2015-10" db="EMBL/GenBank/DDBJ databases">
        <authorList>
            <person name="Regsiter A."/>
            <person name="william w."/>
        </authorList>
    </citation>
    <scope>NUCLEOTIDE SEQUENCE</scope>
    <source>
        <strain evidence="1">Montdore</strain>
    </source>
</reference>
<evidence type="ECO:0000313" key="1">
    <source>
        <dbReference type="EMBL" id="CUS06789.1"/>
    </source>
</evidence>
<evidence type="ECO:0008006" key="3">
    <source>
        <dbReference type="Google" id="ProtNLM"/>
    </source>
</evidence>